<evidence type="ECO:0000313" key="2">
    <source>
        <dbReference type="Proteomes" id="UP000671852"/>
    </source>
</evidence>
<dbReference type="RefSeq" id="WP_207561743.1">
    <property type="nucleotide sequence ID" value="NZ_CP046072.1"/>
</dbReference>
<organism evidence="1 2">
    <name type="scientific">Sulfurimonas aquatica</name>
    <dbReference type="NCBI Taxonomy" id="2672570"/>
    <lineage>
        <taxon>Bacteria</taxon>
        <taxon>Pseudomonadati</taxon>
        <taxon>Campylobacterota</taxon>
        <taxon>Epsilonproteobacteria</taxon>
        <taxon>Campylobacterales</taxon>
        <taxon>Sulfurimonadaceae</taxon>
        <taxon>Sulfurimonas</taxon>
    </lineage>
</organism>
<reference evidence="1" key="2">
    <citation type="submission" date="2021-04" db="EMBL/GenBank/DDBJ databases">
        <title>Isolation and characterization of a novel species of the genus Sulfurimonas.</title>
        <authorList>
            <person name="Fukui M."/>
        </authorList>
    </citation>
    <scope>NUCLEOTIDE SEQUENCE</scope>
    <source>
        <strain evidence="1">H1576</strain>
    </source>
</reference>
<reference evidence="1" key="1">
    <citation type="submission" date="2019-11" db="EMBL/GenBank/DDBJ databases">
        <authorList>
            <person name="Kojima H."/>
        </authorList>
    </citation>
    <scope>NUCLEOTIDE SEQUENCE</scope>
    <source>
        <strain evidence="1">H1576</strain>
    </source>
</reference>
<dbReference type="AlphaFoldDB" id="A0A975B2E1"/>
<name>A0A975B2E1_9BACT</name>
<protein>
    <submittedName>
        <fullName evidence="1">Uncharacterized protein</fullName>
    </submittedName>
</protein>
<keyword evidence="2" id="KW-1185">Reference proteome</keyword>
<dbReference type="EMBL" id="CP046072">
    <property type="protein sequence ID" value="QSZ42929.1"/>
    <property type="molecule type" value="Genomic_DNA"/>
</dbReference>
<proteinExistence type="predicted"/>
<dbReference type="KEGG" id="saqt:GJV85_12700"/>
<sequence>MKEIKSDSNYLDINQIDIVEVVNNKCLNNLGHIVIDKIVTTPHNKTKVEFSNGNTLNFSSYRSAFEYLNAIYNLKIKVHATAAKKVALEVEDVDSSNIDIIATKLKKMITGFKGSNHSVKLNKMDLANYLESYEWTMNKFSIDDIRYIINMIDEQTEFEYRLYTRYIEGYFSGV</sequence>
<gene>
    <name evidence="1" type="ORF">GJV85_12700</name>
</gene>
<dbReference type="Proteomes" id="UP000671852">
    <property type="component" value="Chromosome"/>
</dbReference>
<accession>A0A975B2E1</accession>
<evidence type="ECO:0000313" key="1">
    <source>
        <dbReference type="EMBL" id="QSZ42929.1"/>
    </source>
</evidence>